<evidence type="ECO:0000313" key="6">
    <source>
        <dbReference type="Proteomes" id="UP000052967"/>
    </source>
</evidence>
<dbReference type="CDD" id="cd07557">
    <property type="entry name" value="trimeric_dUTPase"/>
    <property type="match status" value="1"/>
</dbReference>
<name>A0A091S9C1_MERNU</name>
<dbReference type="PANTHER" id="PTHR19422:SF123">
    <property type="entry name" value="RT1 CLASS I, LOCUS CE15"/>
    <property type="match status" value="1"/>
</dbReference>
<reference evidence="5 6" key="1">
    <citation type="submission" date="2014-04" db="EMBL/GenBank/DDBJ databases">
        <title>Genome evolution of avian class.</title>
        <authorList>
            <person name="Zhang G."/>
            <person name="Li C."/>
        </authorList>
    </citation>
    <scope>NUCLEOTIDE SEQUENCE [LARGE SCALE GENOMIC DNA]</scope>
    <source>
        <strain evidence="5">BGI_N331</strain>
    </source>
</reference>
<dbReference type="EMBL" id="KK716998">
    <property type="protein sequence ID" value="KFQ37045.1"/>
    <property type="molecule type" value="Genomic_DNA"/>
</dbReference>
<proteinExistence type="predicted"/>
<dbReference type="GO" id="GO:0004190">
    <property type="term" value="F:aspartic-type endopeptidase activity"/>
    <property type="evidence" value="ECO:0007669"/>
    <property type="project" value="UniProtKB-KW"/>
</dbReference>
<dbReference type="InterPro" id="IPR033704">
    <property type="entry name" value="dUTPase_trimeric"/>
</dbReference>
<protein>
    <recommendedName>
        <fullName evidence="4">Peptidase A2 domain-containing protein</fullName>
    </recommendedName>
</protein>
<dbReference type="SUPFAM" id="SSF51283">
    <property type="entry name" value="dUTPase-like"/>
    <property type="match status" value="1"/>
</dbReference>
<dbReference type="InterPro" id="IPR029054">
    <property type="entry name" value="dUTPase-like"/>
</dbReference>
<dbReference type="Proteomes" id="UP000052967">
    <property type="component" value="Unassembled WGS sequence"/>
</dbReference>
<dbReference type="PANTHER" id="PTHR19422">
    <property type="entry name" value="GAG RETROVIRAL POLYPROTEIN"/>
    <property type="match status" value="1"/>
</dbReference>
<keyword evidence="1" id="KW-0645">Protease</keyword>
<evidence type="ECO:0000259" key="4">
    <source>
        <dbReference type="PROSITE" id="PS50175"/>
    </source>
</evidence>
<dbReference type="GO" id="GO:0006508">
    <property type="term" value="P:proteolysis"/>
    <property type="evidence" value="ECO:0007669"/>
    <property type="project" value="UniProtKB-KW"/>
</dbReference>
<gene>
    <name evidence="5" type="ORF">N331_11786</name>
</gene>
<keyword evidence="2" id="KW-0064">Aspartyl protease</keyword>
<evidence type="ECO:0000256" key="2">
    <source>
        <dbReference type="ARBA" id="ARBA00022750"/>
    </source>
</evidence>
<organism evidence="5 6">
    <name type="scientific">Merops nubicus</name>
    <name type="common">Northern carmine bee-eater</name>
    <dbReference type="NCBI Taxonomy" id="57421"/>
    <lineage>
        <taxon>Eukaryota</taxon>
        <taxon>Metazoa</taxon>
        <taxon>Chordata</taxon>
        <taxon>Craniata</taxon>
        <taxon>Vertebrata</taxon>
        <taxon>Euteleostomi</taxon>
        <taxon>Archelosauria</taxon>
        <taxon>Archosauria</taxon>
        <taxon>Dinosauria</taxon>
        <taxon>Saurischia</taxon>
        <taxon>Theropoda</taxon>
        <taxon>Coelurosauria</taxon>
        <taxon>Aves</taxon>
        <taxon>Neognathae</taxon>
        <taxon>Neoaves</taxon>
        <taxon>Telluraves</taxon>
        <taxon>Coraciimorphae</taxon>
        <taxon>Coraciiformes</taxon>
        <taxon>Meropidae</taxon>
        <taxon>Merops</taxon>
    </lineage>
</organism>
<accession>A0A091S9C1</accession>
<dbReference type="InterPro" id="IPR001995">
    <property type="entry name" value="Peptidase_A2_cat"/>
</dbReference>
<feature type="domain" description="Peptidase A2" evidence="4">
    <location>
        <begin position="152"/>
        <end position="165"/>
    </location>
</feature>
<dbReference type="InterPro" id="IPR036157">
    <property type="entry name" value="dUTPase-like_sf"/>
</dbReference>
<sequence length="165" mass="16994">AGSAGADLVTAESVTIQDTGVVIIPTTITGPLGRGLSALVLGRSSATKQGIFVQPGVIDSDYKGVIKIMVRVLAPPLFLPAGSVIAQLIPFKQEVPLASNSKVRDLGHFGSTGPSVTFTEIVAGQKPVRDVTLRIPETEKIALTGGKLSLSASVMMDTGSDITII</sequence>
<dbReference type="AlphaFoldDB" id="A0A091S9C1"/>
<dbReference type="InterPro" id="IPR051592">
    <property type="entry name" value="HERV-K_Pro_peptidase_A2"/>
</dbReference>
<dbReference type="Pfam" id="PF00692">
    <property type="entry name" value="dUTPase"/>
    <property type="match status" value="1"/>
</dbReference>
<feature type="non-terminal residue" evidence="5">
    <location>
        <position position="165"/>
    </location>
</feature>
<evidence type="ECO:0000256" key="3">
    <source>
        <dbReference type="ARBA" id="ARBA00022801"/>
    </source>
</evidence>
<feature type="non-terminal residue" evidence="5">
    <location>
        <position position="1"/>
    </location>
</feature>
<keyword evidence="3" id="KW-0378">Hydrolase</keyword>
<keyword evidence="6" id="KW-1185">Reference proteome</keyword>
<dbReference type="PROSITE" id="PS50175">
    <property type="entry name" value="ASP_PROT_RETROV"/>
    <property type="match status" value="1"/>
</dbReference>
<evidence type="ECO:0000256" key="1">
    <source>
        <dbReference type="ARBA" id="ARBA00022670"/>
    </source>
</evidence>
<dbReference type="Gene3D" id="2.70.40.10">
    <property type="match status" value="1"/>
</dbReference>
<evidence type="ECO:0000313" key="5">
    <source>
        <dbReference type="EMBL" id="KFQ37045.1"/>
    </source>
</evidence>